<feature type="compositionally biased region" description="Low complexity" evidence="1">
    <location>
        <begin position="96"/>
        <end position="110"/>
    </location>
</feature>
<name>A0A5C5FPQ8_9BASI</name>
<dbReference type="EMBL" id="SOZI01000146">
    <property type="protein sequence ID" value="TNY18289.1"/>
    <property type="molecule type" value="Genomic_DNA"/>
</dbReference>
<evidence type="ECO:0000259" key="2">
    <source>
        <dbReference type="Pfam" id="PF10338"/>
    </source>
</evidence>
<feature type="compositionally biased region" description="Basic residues" evidence="1">
    <location>
        <begin position="1"/>
        <end position="15"/>
    </location>
</feature>
<feature type="compositionally biased region" description="Basic and acidic residues" evidence="1">
    <location>
        <begin position="16"/>
        <end position="27"/>
    </location>
</feature>
<dbReference type="GO" id="GO:0030687">
    <property type="term" value="C:preribosome, large subunit precursor"/>
    <property type="evidence" value="ECO:0007669"/>
    <property type="project" value="TreeGrafter"/>
</dbReference>
<dbReference type="AlphaFoldDB" id="A0A5C5FPQ8"/>
<accession>A0A5C5FPQ8</accession>
<feature type="compositionally biased region" description="Basic residues" evidence="1">
    <location>
        <begin position="146"/>
        <end position="157"/>
    </location>
</feature>
<evidence type="ECO:0000256" key="1">
    <source>
        <dbReference type="SAM" id="MobiDB-lite"/>
    </source>
</evidence>
<organism evidence="3 4">
    <name type="scientific">Rhodotorula diobovata</name>
    <dbReference type="NCBI Taxonomy" id="5288"/>
    <lineage>
        <taxon>Eukaryota</taxon>
        <taxon>Fungi</taxon>
        <taxon>Dikarya</taxon>
        <taxon>Basidiomycota</taxon>
        <taxon>Pucciniomycotina</taxon>
        <taxon>Microbotryomycetes</taxon>
        <taxon>Sporidiobolales</taxon>
        <taxon>Sporidiobolaceae</taxon>
        <taxon>Rhodotorula</taxon>
    </lineage>
</organism>
<gene>
    <name evidence="3" type="ORF">DMC30DRAFT_418974</name>
</gene>
<dbReference type="Pfam" id="PF10338">
    <property type="entry name" value="YBL028C_N"/>
    <property type="match status" value="1"/>
</dbReference>
<sequence length="157" mass="17642">MARSLRSKRSRAARAVKREDAKSDYKLKHDLRIQRLNAQLKASALKPRALTDKEEWEREQAGYETVDEDDEAATQKEEGDAEEGKKDGGGMDVEAEASTSAPAEAAPKPKISTSGPRMSRREEYRASKGLTVKQTPRTHFPAMGEKKRKGCKPMRRR</sequence>
<dbReference type="STRING" id="5288.A0A5C5FPQ8"/>
<evidence type="ECO:0000313" key="3">
    <source>
        <dbReference type="EMBL" id="TNY18289.1"/>
    </source>
</evidence>
<feature type="compositionally biased region" description="Basic and acidic residues" evidence="1">
    <location>
        <begin position="73"/>
        <end position="89"/>
    </location>
</feature>
<reference evidence="3 4" key="1">
    <citation type="submission" date="2019-03" db="EMBL/GenBank/DDBJ databases">
        <title>Rhodosporidium diobovatum UCD-FST 08-225 genome sequencing, assembly, and annotation.</title>
        <authorList>
            <person name="Fakankun I.U."/>
            <person name="Fristensky B."/>
            <person name="Levin D.B."/>
        </authorList>
    </citation>
    <scope>NUCLEOTIDE SEQUENCE [LARGE SCALE GENOMIC DNA]</scope>
    <source>
        <strain evidence="3 4">UCD-FST 08-225</strain>
    </source>
</reference>
<dbReference type="PANTHER" id="PTHR28219:SF1">
    <property type="entry name" value="UPF0642 PROTEIN YBL028C"/>
    <property type="match status" value="1"/>
</dbReference>
<proteinExistence type="predicted"/>
<dbReference type="Proteomes" id="UP000311382">
    <property type="component" value="Unassembled WGS sequence"/>
</dbReference>
<comment type="caution">
    <text evidence="3">The sequence shown here is derived from an EMBL/GenBank/DDBJ whole genome shotgun (WGS) entry which is preliminary data.</text>
</comment>
<dbReference type="PANTHER" id="PTHR28219">
    <property type="entry name" value="UPF0642 PROTEIN YBL028C"/>
    <property type="match status" value="1"/>
</dbReference>
<feature type="region of interest" description="Disordered" evidence="1">
    <location>
        <begin position="1"/>
        <end position="27"/>
    </location>
</feature>
<evidence type="ECO:0000313" key="4">
    <source>
        <dbReference type="Proteomes" id="UP000311382"/>
    </source>
</evidence>
<dbReference type="InterPro" id="IPR019434">
    <property type="entry name" value="DUF2423"/>
</dbReference>
<feature type="region of interest" description="Disordered" evidence="1">
    <location>
        <begin position="39"/>
        <end position="157"/>
    </location>
</feature>
<dbReference type="OrthoDB" id="4087970at2759"/>
<protein>
    <recommendedName>
        <fullName evidence="2">DUF2423 domain-containing protein</fullName>
    </recommendedName>
</protein>
<feature type="compositionally biased region" description="Basic and acidic residues" evidence="1">
    <location>
        <begin position="49"/>
        <end position="61"/>
    </location>
</feature>
<feature type="domain" description="DUF2423" evidence="2">
    <location>
        <begin position="1"/>
        <end position="47"/>
    </location>
</feature>
<keyword evidence="4" id="KW-1185">Reference proteome</keyword>